<dbReference type="GO" id="GO:0009288">
    <property type="term" value="C:bacterial-type flagellum"/>
    <property type="evidence" value="ECO:0007669"/>
    <property type="project" value="TreeGrafter"/>
</dbReference>
<dbReference type="PANTHER" id="PTHR30435:SF19">
    <property type="entry name" value="FLAGELLAR BASAL-BODY ROD PROTEIN FLGG"/>
    <property type="match status" value="1"/>
</dbReference>
<dbReference type="InterPro" id="IPR001444">
    <property type="entry name" value="Flag_bb_rod_N"/>
</dbReference>
<dbReference type="InterPro" id="IPR019776">
    <property type="entry name" value="Flagellar_basal_body_rod_CS"/>
</dbReference>
<accession>A0A3B0VGJ8</accession>
<dbReference type="EMBL" id="UOEZ01000034">
    <property type="protein sequence ID" value="VAW35929.1"/>
    <property type="molecule type" value="Genomic_DNA"/>
</dbReference>
<evidence type="ECO:0000259" key="3">
    <source>
        <dbReference type="Pfam" id="PF00460"/>
    </source>
</evidence>
<dbReference type="AlphaFoldDB" id="A0A3B0VGJ8"/>
<sequence>MVGPIDAAASGIAAAQRKIEVSANNIANQNTDEFKKSRVSQQESIGGGVETSVGRVSERGHVRQTPEGDQVEGSNVNTAEEMALLLKAENSLKANAAVLETADEAERSLLDVFV</sequence>
<dbReference type="PANTHER" id="PTHR30435">
    <property type="entry name" value="FLAGELLAR PROTEIN"/>
    <property type="match status" value="1"/>
</dbReference>
<proteinExistence type="inferred from homology"/>
<gene>
    <name evidence="5" type="ORF">MNBD_DELTA02-180</name>
</gene>
<dbReference type="InterPro" id="IPR010930">
    <property type="entry name" value="Flg_bb/hook_C_dom"/>
</dbReference>
<evidence type="ECO:0000259" key="4">
    <source>
        <dbReference type="Pfam" id="PF06429"/>
    </source>
</evidence>
<evidence type="ECO:0000256" key="1">
    <source>
        <dbReference type="ARBA" id="ARBA00009677"/>
    </source>
</evidence>
<evidence type="ECO:0008006" key="6">
    <source>
        <dbReference type="Google" id="ProtNLM"/>
    </source>
</evidence>
<feature type="domain" description="Flagellar basal-body/hook protein C-terminal" evidence="4">
    <location>
        <begin position="71"/>
        <end position="111"/>
    </location>
</feature>
<name>A0A3B0VGJ8_9ZZZZ</name>
<feature type="region of interest" description="Disordered" evidence="2">
    <location>
        <begin position="34"/>
        <end position="76"/>
    </location>
</feature>
<reference evidence="5" key="1">
    <citation type="submission" date="2018-06" db="EMBL/GenBank/DDBJ databases">
        <authorList>
            <person name="Zhirakovskaya E."/>
        </authorList>
    </citation>
    <scope>NUCLEOTIDE SEQUENCE</scope>
</reference>
<feature type="domain" description="Flagellar basal body rod protein N-terminal" evidence="3">
    <location>
        <begin position="5"/>
        <end position="35"/>
    </location>
</feature>
<feature type="compositionally biased region" description="Basic and acidic residues" evidence="2">
    <location>
        <begin position="56"/>
        <end position="66"/>
    </location>
</feature>
<organism evidence="5">
    <name type="scientific">hydrothermal vent metagenome</name>
    <dbReference type="NCBI Taxonomy" id="652676"/>
    <lineage>
        <taxon>unclassified sequences</taxon>
        <taxon>metagenomes</taxon>
        <taxon>ecological metagenomes</taxon>
    </lineage>
</organism>
<comment type="similarity">
    <text evidence="1">Belongs to the flagella basal body rod proteins family.</text>
</comment>
<dbReference type="PROSITE" id="PS00588">
    <property type="entry name" value="FLAGELLA_BB_ROD"/>
    <property type="match status" value="1"/>
</dbReference>
<dbReference type="Pfam" id="PF06429">
    <property type="entry name" value="Flg_bbr_C"/>
    <property type="match status" value="1"/>
</dbReference>
<evidence type="ECO:0000313" key="5">
    <source>
        <dbReference type="EMBL" id="VAW35929.1"/>
    </source>
</evidence>
<dbReference type="Pfam" id="PF00460">
    <property type="entry name" value="Flg_bb_rod"/>
    <property type="match status" value="1"/>
</dbReference>
<dbReference type="GO" id="GO:0071978">
    <property type="term" value="P:bacterial-type flagellum-dependent swarming motility"/>
    <property type="evidence" value="ECO:0007669"/>
    <property type="project" value="TreeGrafter"/>
</dbReference>
<protein>
    <recommendedName>
        <fullName evidence="6">Flagellar basal-body/hook protein C-terminal domain-containing protein</fullName>
    </recommendedName>
</protein>
<evidence type="ECO:0000256" key="2">
    <source>
        <dbReference type="SAM" id="MobiDB-lite"/>
    </source>
</evidence>